<organism evidence="2 3">
    <name type="scientific">Oryza sativa subsp. indica</name>
    <name type="common">Rice</name>
    <dbReference type="NCBI Taxonomy" id="39946"/>
    <lineage>
        <taxon>Eukaryota</taxon>
        <taxon>Viridiplantae</taxon>
        <taxon>Streptophyta</taxon>
        <taxon>Embryophyta</taxon>
        <taxon>Tracheophyta</taxon>
        <taxon>Spermatophyta</taxon>
        <taxon>Magnoliopsida</taxon>
        <taxon>Liliopsida</taxon>
        <taxon>Poales</taxon>
        <taxon>Poaceae</taxon>
        <taxon>BOP clade</taxon>
        <taxon>Oryzoideae</taxon>
        <taxon>Oryzeae</taxon>
        <taxon>Oryzinae</taxon>
        <taxon>Oryza</taxon>
        <taxon>Oryza sativa</taxon>
    </lineage>
</organism>
<reference evidence="2 3" key="1">
    <citation type="journal article" date="2005" name="PLoS Biol.">
        <title>The genomes of Oryza sativa: a history of duplications.</title>
        <authorList>
            <person name="Yu J."/>
            <person name="Wang J."/>
            <person name="Lin W."/>
            <person name="Li S."/>
            <person name="Li H."/>
            <person name="Zhou J."/>
            <person name="Ni P."/>
            <person name="Dong W."/>
            <person name="Hu S."/>
            <person name="Zeng C."/>
            <person name="Zhang J."/>
            <person name="Zhang Y."/>
            <person name="Li R."/>
            <person name="Xu Z."/>
            <person name="Li S."/>
            <person name="Li X."/>
            <person name="Zheng H."/>
            <person name="Cong L."/>
            <person name="Lin L."/>
            <person name="Yin J."/>
            <person name="Geng J."/>
            <person name="Li G."/>
            <person name="Shi J."/>
            <person name="Liu J."/>
            <person name="Lv H."/>
            <person name="Li J."/>
            <person name="Wang J."/>
            <person name="Deng Y."/>
            <person name="Ran L."/>
            <person name="Shi X."/>
            <person name="Wang X."/>
            <person name="Wu Q."/>
            <person name="Li C."/>
            <person name="Ren X."/>
            <person name="Wang J."/>
            <person name="Wang X."/>
            <person name="Li D."/>
            <person name="Liu D."/>
            <person name="Zhang X."/>
            <person name="Ji Z."/>
            <person name="Zhao W."/>
            <person name="Sun Y."/>
            <person name="Zhang Z."/>
            <person name="Bao J."/>
            <person name="Han Y."/>
            <person name="Dong L."/>
            <person name="Ji J."/>
            <person name="Chen P."/>
            <person name="Wu S."/>
            <person name="Liu J."/>
            <person name="Xiao Y."/>
            <person name="Bu D."/>
            <person name="Tan J."/>
            <person name="Yang L."/>
            <person name="Ye C."/>
            <person name="Zhang J."/>
            <person name="Xu J."/>
            <person name="Zhou Y."/>
            <person name="Yu Y."/>
            <person name="Zhang B."/>
            <person name="Zhuang S."/>
            <person name="Wei H."/>
            <person name="Liu B."/>
            <person name="Lei M."/>
            <person name="Yu H."/>
            <person name="Li Y."/>
            <person name="Xu H."/>
            <person name="Wei S."/>
            <person name="He X."/>
            <person name="Fang L."/>
            <person name="Zhang Z."/>
            <person name="Zhang Y."/>
            <person name="Huang X."/>
            <person name="Su Z."/>
            <person name="Tong W."/>
            <person name="Li J."/>
            <person name="Tong Z."/>
            <person name="Li S."/>
            <person name="Ye J."/>
            <person name="Wang L."/>
            <person name="Fang L."/>
            <person name="Lei T."/>
            <person name="Chen C."/>
            <person name="Chen H."/>
            <person name="Xu Z."/>
            <person name="Li H."/>
            <person name="Huang H."/>
            <person name="Zhang F."/>
            <person name="Xu H."/>
            <person name="Li N."/>
            <person name="Zhao C."/>
            <person name="Li S."/>
            <person name="Dong L."/>
            <person name="Huang Y."/>
            <person name="Li L."/>
            <person name="Xi Y."/>
            <person name="Qi Q."/>
            <person name="Li W."/>
            <person name="Zhang B."/>
            <person name="Hu W."/>
            <person name="Zhang Y."/>
            <person name="Tian X."/>
            <person name="Jiao Y."/>
            <person name="Liang X."/>
            <person name="Jin J."/>
            <person name="Gao L."/>
            <person name="Zheng W."/>
            <person name="Hao B."/>
            <person name="Liu S."/>
            <person name="Wang W."/>
            <person name="Yuan L."/>
            <person name="Cao M."/>
            <person name="McDermott J."/>
            <person name="Samudrala R."/>
            <person name="Wang J."/>
            <person name="Wong G.K."/>
            <person name="Yang H."/>
        </authorList>
    </citation>
    <scope>NUCLEOTIDE SEQUENCE [LARGE SCALE GENOMIC DNA]</scope>
    <source>
        <strain evidence="3">cv. 93-11</strain>
    </source>
</reference>
<dbReference type="EMBL" id="CM000128">
    <property type="protein sequence ID" value="EAY90676.1"/>
    <property type="molecule type" value="Genomic_DNA"/>
</dbReference>
<evidence type="ECO:0000256" key="1">
    <source>
        <dbReference type="SAM" id="MobiDB-lite"/>
    </source>
</evidence>
<dbReference type="Gramene" id="BGIOSGA012983-TA">
    <property type="protein sequence ID" value="BGIOSGA012983-PA"/>
    <property type="gene ID" value="BGIOSGA012983"/>
</dbReference>
<feature type="compositionally biased region" description="Polar residues" evidence="1">
    <location>
        <begin position="38"/>
        <end position="53"/>
    </location>
</feature>
<proteinExistence type="predicted"/>
<gene>
    <name evidence="2" type="ORF">OsI_12277</name>
</gene>
<evidence type="ECO:0000313" key="3">
    <source>
        <dbReference type="Proteomes" id="UP000007015"/>
    </source>
</evidence>
<sequence length="111" mass="12078">MAELGQLAKVAYRIVALEAHLTEERADNAKLQEEIASTEESSMHSPSPRTTWLHSGKLYTRTTGASMWPQMGLGMSVPHPEFPDETTVLVSLGSLITKLETAASSHADQVD</sequence>
<dbReference type="Proteomes" id="UP000007015">
    <property type="component" value="Chromosome 3"/>
</dbReference>
<name>A2XIL6_ORYSI</name>
<dbReference type="HOGENOM" id="CLU_2162595_0_0_1"/>
<feature type="region of interest" description="Disordered" evidence="1">
    <location>
        <begin position="35"/>
        <end position="55"/>
    </location>
</feature>
<dbReference type="AlphaFoldDB" id="A2XIL6"/>
<keyword evidence="3" id="KW-1185">Reference proteome</keyword>
<evidence type="ECO:0000313" key="2">
    <source>
        <dbReference type="EMBL" id="EAY90676.1"/>
    </source>
</evidence>
<protein>
    <submittedName>
        <fullName evidence="2">Uncharacterized protein</fullName>
    </submittedName>
</protein>
<accession>A2XIL6</accession>